<dbReference type="SUPFAM" id="SSF53067">
    <property type="entry name" value="Actin-like ATPase domain"/>
    <property type="match status" value="1"/>
</dbReference>
<comment type="caution">
    <text evidence="3">The sequence shown here is derived from an EMBL/GenBank/DDBJ whole genome shotgun (WGS) entry which is preliminary data.</text>
</comment>
<evidence type="ECO:0000313" key="3">
    <source>
        <dbReference type="EMBL" id="NII05357.1"/>
    </source>
</evidence>
<keyword evidence="4" id="KW-1185">Reference proteome</keyword>
<keyword evidence="2" id="KW-0119">Carbohydrate metabolism</keyword>
<dbReference type="Gene3D" id="3.30.420.40">
    <property type="match status" value="2"/>
</dbReference>
<organism evidence="3 4">
    <name type="scientific">Luteibacter anthropi</name>
    <dbReference type="NCBI Taxonomy" id="564369"/>
    <lineage>
        <taxon>Bacteria</taxon>
        <taxon>Pseudomonadati</taxon>
        <taxon>Pseudomonadota</taxon>
        <taxon>Gammaproteobacteria</taxon>
        <taxon>Lysobacterales</taxon>
        <taxon>Rhodanobacteraceae</taxon>
        <taxon>Luteibacter</taxon>
    </lineage>
</organism>
<dbReference type="AlphaFoldDB" id="A0A7X5U7P3"/>
<dbReference type="InterPro" id="IPR000600">
    <property type="entry name" value="ROK"/>
</dbReference>
<name>A0A7X5U7P3_9GAMM</name>
<protein>
    <submittedName>
        <fullName evidence="3">ROK family protein</fullName>
    </submittedName>
</protein>
<dbReference type="RefSeq" id="WP_166946475.1">
    <property type="nucleotide sequence ID" value="NZ_JAARLZ010000002.1"/>
</dbReference>
<comment type="similarity">
    <text evidence="1">Belongs to the ROK (NagC/XylR) family.</text>
</comment>
<evidence type="ECO:0000256" key="2">
    <source>
        <dbReference type="ARBA" id="ARBA00023277"/>
    </source>
</evidence>
<sequence length="376" mass="40916">MKRRPEIELSAEHRRIVWHLRTTGPTARIELANRLGFHNGALTRLIRELLMLGVVEEREQTQSVARGRPTVPLALSGRAGYAAGAIVHPGWLEIALVDFTGETIVTDVVAFSSPEPRDFAEQVDRRLRELALEHNLMRSRFLGLGIAVPGPIVAGTPSRRRTVNWLKAWRDIDYDHYFADYFGFPVYIENDATLAALAEFYDSGLIMSCTSAIVFFVGHGVGGGVIHQREILRGEFGNSGDIGRMFPAEDPRPSGIDLLACLQAAGADIPSLFNVESCLASHRSVIDAWVVRAGDQLAVAAHSGVAWLDPGAVILSGPLPQPILDALGERLRQSPWMSELSWLPLPTLYVSRLGASAAAVGAALLPIHEILSASTE</sequence>
<evidence type="ECO:0000313" key="4">
    <source>
        <dbReference type="Proteomes" id="UP000490980"/>
    </source>
</evidence>
<accession>A0A7X5U7P3</accession>
<dbReference type="InterPro" id="IPR049874">
    <property type="entry name" value="ROK_cs"/>
</dbReference>
<dbReference type="Gene3D" id="1.10.10.10">
    <property type="entry name" value="Winged helix-like DNA-binding domain superfamily/Winged helix DNA-binding domain"/>
    <property type="match status" value="1"/>
</dbReference>
<evidence type="ECO:0000256" key="1">
    <source>
        <dbReference type="ARBA" id="ARBA00006479"/>
    </source>
</evidence>
<dbReference type="InterPro" id="IPR036388">
    <property type="entry name" value="WH-like_DNA-bd_sf"/>
</dbReference>
<dbReference type="Pfam" id="PF00480">
    <property type="entry name" value="ROK"/>
    <property type="match status" value="1"/>
</dbReference>
<dbReference type="PROSITE" id="PS01125">
    <property type="entry name" value="ROK"/>
    <property type="match status" value="1"/>
</dbReference>
<dbReference type="PANTHER" id="PTHR18964:SF149">
    <property type="entry name" value="BIFUNCTIONAL UDP-N-ACETYLGLUCOSAMINE 2-EPIMERASE_N-ACETYLMANNOSAMINE KINASE"/>
    <property type="match status" value="1"/>
</dbReference>
<dbReference type="PANTHER" id="PTHR18964">
    <property type="entry name" value="ROK (REPRESSOR, ORF, KINASE) FAMILY"/>
    <property type="match status" value="1"/>
</dbReference>
<proteinExistence type="inferred from homology"/>
<dbReference type="SUPFAM" id="SSF46785">
    <property type="entry name" value="Winged helix' DNA-binding domain"/>
    <property type="match status" value="1"/>
</dbReference>
<dbReference type="Proteomes" id="UP000490980">
    <property type="component" value="Unassembled WGS sequence"/>
</dbReference>
<gene>
    <name evidence="3" type="ORF">HBF25_03015</name>
</gene>
<reference evidence="3 4" key="1">
    <citation type="submission" date="2020-03" db="EMBL/GenBank/DDBJ databases">
        <authorList>
            <person name="Lai Q."/>
        </authorList>
    </citation>
    <scope>NUCLEOTIDE SEQUENCE [LARGE SCALE GENOMIC DNA]</scope>
    <source>
        <strain evidence="3 4">CCUG 25036</strain>
    </source>
</reference>
<dbReference type="InterPro" id="IPR043129">
    <property type="entry name" value="ATPase_NBD"/>
</dbReference>
<dbReference type="EMBL" id="JAARLZ010000002">
    <property type="protein sequence ID" value="NII05357.1"/>
    <property type="molecule type" value="Genomic_DNA"/>
</dbReference>
<dbReference type="InterPro" id="IPR036390">
    <property type="entry name" value="WH_DNA-bd_sf"/>
</dbReference>